<dbReference type="CDD" id="cd00167">
    <property type="entry name" value="SANT"/>
    <property type="match status" value="2"/>
</dbReference>
<dbReference type="InterPro" id="IPR006447">
    <property type="entry name" value="Myb_dom_plants"/>
</dbReference>
<dbReference type="Pfam" id="PF00249">
    <property type="entry name" value="Myb_DNA-binding"/>
    <property type="match status" value="2"/>
</dbReference>
<reference evidence="9" key="1">
    <citation type="journal article" date="2018" name="Nat. Plants">
        <title>Whole-genome landscape of Medicago truncatula symbiotic genes.</title>
        <authorList>
            <person name="Pecrix Y."/>
            <person name="Staton S.E."/>
            <person name="Sallet E."/>
            <person name="Lelandais-Briere C."/>
            <person name="Moreau S."/>
            <person name="Carrere S."/>
            <person name="Blein T."/>
            <person name="Jardinaud M.F."/>
            <person name="Latrasse D."/>
            <person name="Zouine M."/>
            <person name="Zahm M."/>
            <person name="Kreplak J."/>
            <person name="Mayjonade B."/>
            <person name="Satge C."/>
            <person name="Perez M."/>
            <person name="Cauet S."/>
            <person name="Marande W."/>
            <person name="Chantry-Darmon C."/>
            <person name="Lopez-Roques C."/>
            <person name="Bouchez O."/>
            <person name="Berard A."/>
            <person name="Debelle F."/>
            <person name="Munos S."/>
            <person name="Bendahmane A."/>
            <person name="Berges H."/>
            <person name="Niebel A."/>
            <person name="Buitink J."/>
            <person name="Frugier F."/>
            <person name="Benhamed M."/>
            <person name="Crespi M."/>
            <person name="Gouzy J."/>
            <person name="Gamas P."/>
        </authorList>
    </citation>
    <scope>NUCLEOTIDE SEQUENCE [LARGE SCALE GENOMIC DNA]</scope>
    <source>
        <strain evidence="9">cv. Jemalong A17</strain>
    </source>
</reference>
<dbReference type="Proteomes" id="UP000265566">
    <property type="component" value="Chromosome 8"/>
</dbReference>
<evidence type="ECO:0000256" key="2">
    <source>
        <dbReference type="ARBA" id="ARBA00023015"/>
    </source>
</evidence>
<feature type="compositionally biased region" description="Polar residues" evidence="5">
    <location>
        <begin position="190"/>
        <end position="211"/>
    </location>
</feature>
<dbReference type="PANTHER" id="PTHR44042">
    <property type="entry name" value="DUPLICATED HOMEODOMAIN-LIKE SUPERFAMILY PROTEIN-RELATED"/>
    <property type="match status" value="1"/>
</dbReference>
<dbReference type="Gramene" id="rna47647">
    <property type="protein sequence ID" value="RHN41337.1"/>
    <property type="gene ID" value="gene47647"/>
</dbReference>
<dbReference type="PROSITE" id="PS50090">
    <property type="entry name" value="MYB_LIKE"/>
    <property type="match status" value="1"/>
</dbReference>
<keyword evidence="2" id="KW-0805">Transcription regulation</keyword>
<dbReference type="GO" id="GO:0003677">
    <property type="term" value="F:DNA binding"/>
    <property type="evidence" value="ECO:0007669"/>
    <property type="project" value="InterPro"/>
</dbReference>
<evidence type="ECO:0000259" key="6">
    <source>
        <dbReference type="PROSITE" id="PS50090"/>
    </source>
</evidence>
<evidence type="ECO:0000256" key="4">
    <source>
        <dbReference type="ARBA" id="ARBA00023242"/>
    </source>
</evidence>
<sequence>MDEVSSEWSSEQNKLFEYALANYPDDVVDRWEKIAAGVPGKTLEQIKHHYEVLVDDIHNIESGFVPLPDYDSFSNSTKCTIVKKGTKASGSYHWTEDEHRCWLETLECALSRLFLMGVEKYGKGKWKKISENYVVTKTHTQIASHAQKYFKGLNSTKEKKERRRSSRHDVTYVENGDISAPHGAITGQASDYARQSATQTPQAPSAGTRTLNDPPVPPAGMYVVTPPSGVGVYAAHRIGQPIGGRNCTPGQMAYGIGPVSWTSMPGVPMNLGPMTFPMQNTYAHL</sequence>
<keyword evidence="3" id="KW-0804">Transcription</keyword>
<dbReference type="Gene3D" id="1.10.10.60">
    <property type="entry name" value="Homeodomain-like"/>
    <property type="match status" value="2"/>
</dbReference>
<feature type="domain" description="HTH myb-type" evidence="7">
    <location>
        <begin position="112"/>
        <end position="154"/>
    </location>
</feature>
<dbReference type="PROSITE" id="PS51294">
    <property type="entry name" value="HTH_MYB"/>
    <property type="match status" value="1"/>
</dbReference>
<dbReference type="AlphaFoldDB" id="A0A396GRL8"/>
<dbReference type="InterPro" id="IPR009057">
    <property type="entry name" value="Homeodomain-like_sf"/>
</dbReference>
<dbReference type="PANTHER" id="PTHR44042:SF67">
    <property type="entry name" value="MYB-LIKE PROTEIN I"/>
    <property type="match status" value="1"/>
</dbReference>
<accession>A0A396GRL8</accession>
<dbReference type="GO" id="GO:0005634">
    <property type="term" value="C:nucleus"/>
    <property type="evidence" value="ECO:0007669"/>
    <property type="project" value="UniProtKB-SubCell"/>
</dbReference>
<dbReference type="SUPFAM" id="SSF46689">
    <property type="entry name" value="Homeodomain-like"/>
    <property type="match status" value="2"/>
</dbReference>
<proteinExistence type="predicted"/>
<protein>
    <submittedName>
        <fullName evidence="8">Putative transcription factor MYB/SANT family</fullName>
    </submittedName>
</protein>
<dbReference type="FunFam" id="1.10.10.60:FF:000154">
    <property type="entry name" value="Transcription factor SRM1"/>
    <property type="match status" value="1"/>
</dbReference>
<evidence type="ECO:0000313" key="8">
    <source>
        <dbReference type="EMBL" id="RHN41337.1"/>
    </source>
</evidence>
<evidence type="ECO:0000256" key="5">
    <source>
        <dbReference type="SAM" id="MobiDB-lite"/>
    </source>
</evidence>
<evidence type="ECO:0000259" key="7">
    <source>
        <dbReference type="PROSITE" id="PS51294"/>
    </source>
</evidence>
<organism evidence="8 9">
    <name type="scientific">Medicago truncatula</name>
    <name type="common">Barrel medic</name>
    <name type="synonym">Medicago tribuloides</name>
    <dbReference type="NCBI Taxonomy" id="3880"/>
    <lineage>
        <taxon>Eukaryota</taxon>
        <taxon>Viridiplantae</taxon>
        <taxon>Streptophyta</taxon>
        <taxon>Embryophyta</taxon>
        <taxon>Tracheophyta</taxon>
        <taxon>Spermatophyta</taxon>
        <taxon>Magnoliopsida</taxon>
        <taxon>eudicotyledons</taxon>
        <taxon>Gunneridae</taxon>
        <taxon>Pentapetalae</taxon>
        <taxon>rosids</taxon>
        <taxon>fabids</taxon>
        <taxon>Fabales</taxon>
        <taxon>Fabaceae</taxon>
        <taxon>Papilionoideae</taxon>
        <taxon>50 kb inversion clade</taxon>
        <taxon>NPAAA clade</taxon>
        <taxon>Hologalegina</taxon>
        <taxon>IRL clade</taxon>
        <taxon>Trifolieae</taxon>
        <taxon>Medicago</taxon>
    </lineage>
</organism>
<evidence type="ECO:0000313" key="9">
    <source>
        <dbReference type="Proteomes" id="UP000265566"/>
    </source>
</evidence>
<gene>
    <name evidence="8" type="ORF">MtrunA17_Chr8g0365011</name>
</gene>
<comment type="caution">
    <text evidence="8">The sequence shown here is derived from an EMBL/GenBank/DDBJ whole genome shotgun (WGS) entry which is preliminary data.</text>
</comment>
<feature type="domain" description="Myb-like" evidence="6">
    <location>
        <begin position="1"/>
        <end position="54"/>
    </location>
</feature>
<evidence type="ECO:0000256" key="1">
    <source>
        <dbReference type="ARBA" id="ARBA00004123"/>
    </source>
</evidence>
<dbReference type="EMBL" id="PSQE01000008">
    <property type="protein sequence ID" value="RHN41337.1"/>
    <property type="molecule type" value="Genomic_DNA"/>
</dbReference>
<keyword evidence="4" id="KW-0539">Nucleus</keyword>
<dbReference type="InterPro" id="IPR017930">
    <property type="entry name" value="Myb_dom"/>
</dbReference>
<evidence type="ECO:0000256" key="3">
    <source>
        <dbReference type="ARBA" id="ARBA00023163"/>
    </source>
</evidence>
<dbReference type="SMART" id="SM00717">
    <property type="entry name" value="SANT"/>
    <property type="match status" value="2"/>
</dbReference>
<dbReference type="InterPro" id="IPR001005">
    <property type="entry name" value="SANT/Myb"/>
</dbReference>
<dbReference type="NCBIfam" id="TIGR01557">
    <property type="entry name" value="myb_SHAQKYF"/>
    <property type="match status" value="1"/>
</dbReference>
<comment type="subcellular location">
    <subcellularLocation>
        <location evidence="1">Nucleus</location>
    </subcellularLocation>
</comment>
<name>A0A396GRL8_MEDTR</name>
<feature type="region of interest" description="Disordered" evidence="5">
    <location>
        <begin position="190"/>
        <end position="215"/>
    </location>
</feature>